<dbReference type="NCBIfam" id="NF033497">
    <property type="entry name" value="rubre_like_arch"/>
    <property type="match status" value="1"/>
</dbReference>
<feature type="domain" description="DUF7129" evidence="1">
    <location>
        <begin position="5"/>
        <end position="48"/>
    </location>
</feature>
<keyword evidence="3" id="KW-1185">Reference proteome</keyword>
<organism evidence="2 3">
    <name type="scientific">Halorientalis pallida</name>
    <dbReference type="NCBI Taxonomy" id="2479928"/>
    <lineage>
        <taxon>Archaea</taxon>
        <taxon>Methanobacteriati</taxon>
        <taxon>Methanobacteriota</taxon>
        <taxon>Stenosarchaea group</taxon>
        <taxon>Halobacteria</taxon>
        <taxon>Halobacteriales</taxon>
        <taxon>Haloarculaceae</taxon>
        <taxon>Halorientalis</taxon>
    </lineage>
</organism>
<sequence>MPSGDPYSPVRPFVYECVSCRLRVQADSQPETCPECGCVMCDLSVPRE</sequence>
<dbReference type="InterPro" id="IPR055553">
    <property type="entry name" value="DUF7129"/>
</dbReference>
<name>A0A498KU95_9EURY</name>
<evidence type="ECO:0000313" key="3">
    <source>
        <dbReference type="Proteomes" id="UP000289691"/>
    </source>
</evidence>
<comment type="caution">
    <text evidence="2">The sequence shown here is derived from an EMBL/GenBank/DDBJ whole genome shotgun (WGS) entry which is preliminary data.</text>
</comment>
<dbReference type="OrthoDB" id="280213at2157"/>
<evidence type="ECO:0000313" key="2">
    <source>
        <dbReference type="EMBL" id="RXK48542.1"/>
    </source>
</evidence>
<protein>
    <submittedName>
        <fullName evidence="2">Rubrerythrin-like domain-containing protein</fullName>
    </submittedName>
</protein>
<reference evidence="2 3" key="1">
    <citation type="submission" date="2019-01" db="EMBL/GenBank/DDBJ databases">
        <title>Halorientalis sp. F13-25 a new haloarchaeum isolated from hypersaline water.</title>
        <authorList>
            <person name="Ana D.-V."/>
            <person name="Cristina S.-P."/>
            <person name="Antonio V."/>
        </authorList>
    </citation>
    <scope>NUCLEOTIDE SEQUENCE [LARGE SCALE GENOMIC DNA]</scope>
    <source>
        <strain evidence="2 3">F13-25</strain>
    </source>
</reference>
<proteinExistence type="predicted"/>
<gene>
    <name evidence="2" type="ORF">EAF64_12755</name>
</gene>
<accession>A0A498KU95</accession>
<dbReference type="Proteomes" id="UP000289691">
    <property type="component" value="Unassembled WGS sequence"/>
</dbReference>
<dbReference type="EMBL" id="RDFA01000004">
    <property type="protein sequence ID" value="RXK48542.1"/>
    <property type="molecule type" value="Genomic_DNA"/>
</dbReference>
<dbReference type="RefSeq" id="WP_129069380.1">
    <property type="nucleotide sequence ID" value="NZ_RDFA01000004.1"/>
</dbReference>
<dbReference type="AlphaFoldDB" id="A0A498KU95"/>
<dbReference type="Pfam" id="PF23455">
    <property type="entry name" value="DUF7129"/>
    <property type="match status" value="1"/>
</dbReference>
<evidence type="ECO:0000259" key="1">
    <source>
        <dbReference type="Pfam" id="PF23455"/>
    </source>
</evidence>